<feature type="domain" description="RNA polymerase sigma-70 region 2" evidence="6">
    <location>
        <begin position="19"/>
        <end position="82"/>
    </location>
</feature>
<evidence type="ECO:0000313" key="8">
    <source>
        <dbReference type="EMBL" id="PWE52311.1"/>
    </source>
</evidence>
<evidence type="ECO:0000256" key="4">
    <source>
        <dbReference type="ARBA" id="ARBA00023125"/>
    </source>
</evidence>
<dbReference type="InterPro" id="IPR007630">
    <property type="entry name" value="RNA_pol_sigma70_r4"/>
</dbReference>
<evidence type="ECO:0000256" key="1">
    <source>
        <dbReference type="ARBA" id="ARBA00010641"/>
    </source>
</evidence>
<dbReference type="SUPFAM" id="SSF88946">
    <property type="entry name" value="Sigma2 domain of RNA polymerase sigma factors"/>
    <property type="match status" value="1"/>
</dbReference>
<dbReference type="InterPro" id="IPR014284">
    <property type="entry name" value="RNA_pol_sigma-70_dom"/>
</dbReference>
<dbReference type="GO" id="GO:0006352">
    <property type="term" value="P:DNA-templated transcription initiation"/>
    <property type="evidence" value="ECO:0007669"/>
    <property type="project" value="InterPro"/>
</dbReference>
<comment type="caution">
    <text evidence="8">The sequence shown here is derived from an EMBL/GenBank/DDBJ whole genome shotgun (WGS) entry which is preliminary data.</text>
</comment>
<dbReference type="EMBL" id="QFBC01000028">
    <property type="protein sequence ID" value="PWE52311.1"/>
    <property type="molecule type" value="Genomic_DNA"/>
</dbReference>
<dbReference type="SUPFAM" id="SSF88659">
    <property type="entry name" value="Sigma3 and sigma4 domains of RNA polymerase sigma factors"/>
    <property type="match status" value="1"/>
</dbReference>
<dbReference type="InterPro" id="IPR039425">
    <property type="entry name" value="RNA_pol_sigma-70-like"/>
</dbReference>
<keyword evidence="5" id="KW-0804">Transcription</keyword>
<reference evidence="8 9" key="1">
    <citation type="submission" date="2018-05" db="EMBL/GenBank/DDBJ databases">
        <title>The draft genome of strain NS-104.</title>
        <authorList>
            <person name="Hang P."/>
            <person name="Jiang J."/>
        </authorList>
    </citation>
    <scope>NUCLEOTIDE SEQUENCE [LARGE SCALE GENOMIC DNA]</scope>
    <source>
        <strain evidence="8 9">NS-104</strain>
    </source>
</reference>
<dbReference type="Pfam" id="PF04542">
    <property type="entry name" value="Sigma70_r2"/>
    <property type="match status" value="1"/>
</dbReference>
<dbReference type="Gene3D" id="1.10.1740.10">
    <property type="match status" value="1"/>
</dbReference>
<organism evidence="8 9">
    <name type="scientific">Metarhizobium album</name>
    <dbReference type="NCBI Taxonomy" id="2182425"/>
    <lineage>
        <taxon>Bacteria</taxon>
        <taxon>Pseudomonadati</taxon>
        <taxon>Pseudomonadota</taxon>
        <taxon>Alphaproteobacteria</taxon>
        <taxon>Hyphomicrobiales</taxon>
        <taxon>Rhizobiaceae</taxon>
        <taxon>Metarhizobium</taxon>
    </lineage>
</organism>
<evidence type="ECO:0000256" key="3">
    <source>
        <dbReference type="ARBA" id="ARBA00023082"/>
    </source>
</evidence>
<dbReference type="PANTHER" id="PTHR43133:SF8">
    <property type="entry name" value="RNA POLYMERASE SIGMA FACTOR HI_1459-RELATED"/>
    <property type="match status" value="1"/>
</dbReference>
<keyword evidence="9" id="KW-1185">Reference proteome</keyword>
<comment type="similarity">
    <text evidence="1">Belongs to the sigma-70 factor family. ECF subfamily.</text>
</comment>
<keyword evidence="3" id="KW-0731">Sigma factor</keyword>
<evidence type="ECO:0000259" key="7">
    <source>
        <dbReference type="Pfam" id="PF04545"/>
    </source>
</evidence>
<dbReference type="Gene3D" id="1.10.10.10">
    <property type="entry name" value="Winged helix-like DNA-binding domain superfamily/Winged helix DNA-binding domain"/>
    <property type="match status" value="1"/>
</dbReference>
<dbReference type="RefSeq" id="WP_109462234.1">
    <property type="nucleotide sequence ID" value="NZ_QFBC01000028.1"/>
</dbReference>
<protein>
    <recommendedName>
        <fullName evidence="10">RNA polymerase subunit sigma-70</fullName>
    </recommendedName>
</protein>
<evidence type="ECO:0000259" key="6">
    <source>
        <dbReference type="Pfam" id="PF04542"/>
    </source>
</evidence>
<gene>
    <name evidence="8" type="ORF">DEM27_31725</name>
</gene>
<name>A0A2U2DGD9_9HYPH</name>
<dbReference type="GO" id="GO:0016987">
    <property type="term" value="F:sigma factor activity"/>
    <property type="evidence" value="ECO:0007669"/>
    <property type="project" value="UniProtKB-KW"/>
</dbReference>
<dbReference type="InterPro" id="IPR013325">
    <property type="entry name" value="RNA_pol_sigma_r2"/>
</dbReference>
<evidence type="ECO:0000256" key="5">
    <source>
        <dbReference type="ARBA" id="ARBA00023163"/>
    </source>
</evidence>
<feature type="domain" description="RNA polymerase sigma-70 region 4" evidence="7">
    <location>
        <begin position="126"/>
        <end position="162"/>
    </location>
</feature>
<dbReference type="NCBIfam" id="TIGR02937">
    <property type="entry name" value="sigma70-ECF"/>
    <property type="match status" value="1"/>
</dbReference>
<dbReference type="PANTHER" id="PTHR43133">
    <property type="entry name" value="RNA POLYMERASE ECF-TYPE SIGMA FACTO"/>
    <property type="match status" value="1"/>
</dbReference>
<dbReference type="GO" id="GO:0003677">
    <property type="term" value="F:DNA binding"/>
    <property type="evidence" value="ECO:0007669"/>
    <property type="project" value="UniProtKB-KW"/>
</dbReference>
<dbReference type="Proteomes" id="UP000245252">
    <property type="component" value="Unassembled WGS sequence"/>
</dbReference>
<proteinExistence type="inferred from homology"/>
<sequence length="165" mass="19399">MTPANDNRPAEFDARLLGYMPHLKRLASRLCNNTDEREELVQESLAYILLHWKSFRPDGGFYNWITLCMRHKAQDKRRREAKRKTRITFVDDEESMVSASYLPNQIERLELLQTLEQLDANRHGEVVLRRAMGDGLREIAEKYGVSKERIRQREELGRRALQDAA</sequence>
<accession>A0A2U2DGD9</accession>
<dbReference type="AlphaFoldDB" id="A0A2U2DGD9"/>
<keyword evidence="4" id="KW-0238">DNA-binding</keyword>
<dbReference type="OrthoDB" id="8410267at2"/>
<evidence type="ECO:0000313" key="9">
    <source>
        <dbReference type="Proteomes" id="UP000245252"/>
    </source>
</evidence>
<evidence type="ECO:0008006" key="10">
    <source>
        <dbReference type="Google" id="ProtNLM"/>
    </source>
</evidence>
<keyword evidence="2" id="KW-0805">Transcription regulation</keyword>
<dbReference type="InterPro" id="IPR013324">
    <property type="entry name" value="RNA_pol_sigma_r3/r4-like"/>
</dbReference>
<dbReference type="InterPro" id="IPR007627">
    <property type="entry name" value="RNA_pol_sigma70_r2"/>
</dbReference>
<evidence type="ECO:0000256" key="2">
    <source>
        <dbReference type="ARBA" id="ARBA00023015"/>
    </source>
</evidence>
<dbReference type="InterPro" id="IPR036388">
    <property type="entry name" value="WH-like_DNA-bd_sf"/>
</dbReference>
<dbReference type="Pfam" id="PF04545">
    <property type="entry name" value="Sigma70_r4"/>
    <property type="match status" value="1"/>
</dbReference>